<reference evidence="1" key="1">
    <citation type="submission" date="2018-05" db="EMBL/GenBank/DDBJ databases">
        <authorList>
            <person name="Lanie J.A."/>
            <person name="Ng W.-L."/>
            <person name="Kazmierczak K.M."/>
            <person name="Andrzejewski T.M."/>
            <person name="Davidsen T.M."/>
            <person name="Wayne K.J."/>
            <person name="Tettelin H."/>
            <person name="Glass J.I."/>
            <person name="Rusch D."/>
            <person name="Podicherti R."/>
            <person name="Tsui H.-C.T."/>
            <person name="Winkler M.E."/>
        </authorList>
    </citation>
    <scope>NUCLEOTIDE SEQUENCE</scope>
</reference>
<sequence>MSGARFVAGTSEMKTKISNRYGLSAI</sequence>
<protein>
    <submittedName>
        <fullName evidence="1">Uncharacterized protein</fullName>
    </submittedName>
</protein>
<organism evidence="1">
    <name type="scientific">marine metagenome</name>
    <dbReference type="NCBI Taxonomy" id="408172"/>
    <lineage>
        <taxon>unclassified sequences</taxon>
        <taxon>metagenomes</taxon>
        <taxon>ecological metagenomes</taxon>
    </lineage>
</organism>
<gene>
    <name evidence="1" type="ORF">METZ01_LOCUS43601</name>
</gene>
<name>A0A381RLF9_9ZZZZ</name>
<evidence type="ECO:0000313" key="1">
    <source>
        <dbReference type="EMBL" id="SUZ90747.1"/>
    </source>
</evidence>
<proteinExistence type="predicted"/>
<dbReference type="AlphaFoldDB" id="A0A381RLF9"/>
<dbReference type="EMBL" id="UINC01001920">
    <property type="protein sequence ID" value="SUZ90747.1"/>
    <property type="molecule type" value="Genomic_DNA"/>
</dbReference>
<accession>A0A381RLF9</accession>